<dbReference type="AlphaFoldDB" id="A0AAQ3KAU6"/>
<proteinExistence type="predicted"/>
<dbReference type="Gene3D" id="2.60.120.460">
    <property type="entry name" value="YjbQ-like"/>
    <property type="match status" value="1"/>
</dbReference>
<sequence>MFSPFLLFFNAFHQSTKPTPFFPSREKPRGVASPFLPLLIFPRTARRPPSYFSPAIIRLEPRKGPSPAIVVDAAAGTTCTATTESMAAKWAQKTVVIPPQKSGCHLITPKILREIKQDLSGFKCDLAHLFLQHTSASLTINENYNLDVQDDTETFLNRIVPEGRSAPWKHTLEVCAIALTIVMGKRYLETSISSCS</sequence>
<dbReference type="PANTHER" id="PTHR30615:SF16">
    <property type="entry name" value="SECONDARY THIAMINE-PHOSPHATE SYNTHASE ENZYME"/>
    <property type="match status" value="1"/>
</dbReference>
<dbReference type="InterPro" id="IPR035917">
    <property type="entry name" value="YjbQ-like_sf"/>
</dbReference>
<gene>
    <name evidence="1" type="ORF">Cni_G13818</name>
</gene>
<accession>A0AAQ3KAU6</accession>
<dbReference type="SUPFAM" id="SSF111038">
    <property type="entry name" value="YjbQ-like"/>
    <property type="match status" value="1"/>
</dbReference>
<evidence type="ECO:0000313" key="2">
    <source>
        <dbReference type="Proteomes" id="UP001327560"/>
    </source>
</evidence>
<dbReference type="Proteomes" id="UP001327560">
    <property type="component" value="Chromosome 4"/>
</dbReference>
<dbReference type="InterPro" id="IPR001602">
    <property type="entry name" value="UPF0047_YjbQ-like"/>
</dbReference>
<keyword evidence="2" id="KW-1185">Reference proteome</keyword>
<dbReference type="PANTHER" id="PTHR30615">
    <property type="entry name" value="UNCHARACTERIZED PROTEIN YJBQ-RELATED"/>
    <property type="match status" value="1"/>
</dbReference>
<dbReference type="Pfam" id="PF01894">
    <property type="entry name" value="YjbQ"/>
    <property type="match status" value="1"/>
</dbReference>
<organism evidence="1 2">
    <name type="scientific">Canna indica</name>
    <name type="common">Indian-shot</name>
    <dbReference type="NCBI Taxonomy" id="4628"/>
    <lineage>
        <taxon>Eukaryota</taxon>
        <taxon>Viridiplantae</taxon>
        <taxon>Streptophyta</taxon>
        <taxon>Embryophyta</taxon>
        <taxon>Tracheophyta</taxon>
        <taxon>Spermatophyta</taxon>
        <taxon>Magnoliopsida</taxon>
        <taxon>Liliopsida</taxon>
        <taxon>Zingiberales</taxon>
        <taxon>Cannaceae</taxon>
        <taxon>Canna</taxon>
    </lineage>
</organism>
<dbReference type="EMBL" id="CP136893">
    <property type="protein sequence ID" value="WOL05095.1"/>
    <property type="molecule type" value="Genomic_DNA"/>
</dbReference>
<reference evidence="1 2" key="1">
    <citation type="submission" date="2023-10" db="EMBL/GenBank/DDBJ databases">
        <title>Chromosome-scale genome assembly provides insights into flower coloration mechanisms of Canna indica.</title>
        <authorList>
            <person name="Li C."/>
        </authorList>
    </citation>
    <scope>NUCLEOTIDE SEQUENCE [LARGE SCALE GENOMIC DNA]</scope>
    <source>
        <tissue evidence="1">Flower</tissue>
    </source>
</reference>
<name>A0AAQ3KAU6_9LILI</name>
<evidence type="ECO:0000313" key="1">
    <source>
        <dbReference type="EMBL" id="WOL05095.1"/>
    </source>
</evidence>
<protein>
    <submittedName>
        <fullName evidence="1">Uncharacterized protein</fullName>
    </submittedName>
</protein>